<evidence type="ECO:0000313" key="1">
    <source>
        <dbReference type="EMBL" id="KCZ81024.1"/>
    </source>
</evidence>
<reference evidence="1 2" key="2">
    <citation type="submission" date="2014-03" db="EMBL/GenBank/DDBJ databases">
        <title>The Genome Sequence of Anncaliia algerae insect isolate PRA339.</title>
        <authorList>
            <consortium name="The Broad Institute Genome Sequencing Platform"/>
            <consortium name="The Broad Institute Genome Sequencing Center for Infectious Disease"/>
            <person name="Cuomo C."/>
            <person name="Becnel J."/>
            <person name="Sanscrainte N."/>
            <person name="Walker B."/>
            <person name="Young S.K."/>
            <person name="Zeng Q."/>
            <person name="Gargeya S."/>
            <person name="Fitzgerald M."/>
            <person name="Haas B."/>
            <person name="Abouelleil A."/>
            <person name="Alvarado L."/>
            <person name="Arachchi H.M."/>
            <person name="Berlin A.M."/>
            <person name="Chapman S.B."/>
            <person name="Dewar J."/>
            <person name="Goldberg J."/>
            <person name="Griggs A."/>
            <person name="Gujja S."/>
            <person name="Hansen M."/>
            <person name="Howarth C."/>
            <person name="Imamovic A."/>
            <person name="Larimer J."/>
            <person name="McCowan C."/>
            <person name="Murphy C."/>
            <person name="Neiman D."/>
            <person name="Pearson M."/>
            <person name="Priest M."/>
            <person name="Roberts A."/>
            <person name="Saif S."/>
            <person name="Shea T."/>
            <person name="Sisk P."/>
            <person name="Sykes S."/>
            <person name="Wortman J."/>
            <person name="Nusbaum C."/>
            <person name="Birren B."/>
        </authorList>
    </citation>
    <scope>NUCLEOTIDE SEQUENCE [LARGE SCALE GENOMIC DNA]</scope>
    <source>
        <strain evidence="1 2">PRA339</strain>
    </source>
</reference>
<evidence type="ECO:0000313" key="2">
    <source>
        <dbReference type="Proteomes" id="UP000030655"/>
    </source>
</evidence>
<name>A0A059F210_9MICR</name>
<dbReference type="VEuPathDB" id="MicrosporidiaDB:H312_01571"/>
<dbReference type="HOGENOM" id="CLU_2746814_0_0_1"/>
<keyword evidence="2" id="KW-1185">Reference proteome</keyword>
<protein>
    <submittedName>
        <fullName evidence="1">Uncharacterized protein</fullName>
    </submittedName>
</protein>
<proteinExistence type="predicted"/>
<dbReference type="Proteomes" id="UP000030655">
    <property type="component" value="Unassembled WGS sequence"/>
</dbReference>
<dbReference type="OrthoDB" id="10314841at2759"/>
<gene>
    <name evidence="1" type="ORF">H312_01571</name>
</gene>
<reference evidence="2" key="1">
    <citation type="submission" date="2013-02" db="EMBL/GenBank/DDBJ databases">
        <authorList>
            <consortium name="The Broad Institute Genome Sequencing Platform"/>
            <person name="Cuomo C."/>
            <person name="Becnel J."/>
            <person name="Sanscrainte N."/>
            <person name="Walker B."/>
            <person name="Young S.K."/>
            <person name="Zeng Q."/>
            <person name="Gargeya S."/>
            <person name="Fitzgerald M."/>
            <person name="Haas B."/>
            <person name="Abouelleil A."/>
            <person name="Alvarado L."/>
            <person name="Arachchi H.M."/>
            <person name="Berlin A.M."/>
            <person name="Chapman S.B."/>
            <person name="Dewar J."/>
            <person name="Goldberg J."/>
            <person name="Griggs A."/>
            <person name="Gujja S."/>
            <person name="Hansen M."/>
            <person name="Howarth C."/>
            <person name="Imamovic A."/>
            <person name="Larimer J."/>
            <person name="McCowan C."/>
            <person name="Murphy C."/>
            <person name="Neiman D."/>
            <person name="Pearson M."/>
            <person name="Priest M."/>
            <person name="Roberts A."/>
            <person name="Saif S."/>
            <person name="Shea T."/>
            <person name="Sisk P."/>
            <person name="Sykes S."/>
            <person name="Wortman J."/>
            <person name="Nusbaum C."/>
            <person name="Birren B."/>
        </authorList>
    </citation>
    <scope>NUCLEOTIDE SEQUENCE [LARGE SCALE GENOMIC DNA]</scope>
    <source>
        <strain evidence="2">PRA339</strain>
    </source>
</reference>
<dbReference type="EMBL" id="KK365153">
    <property type="protein sequence ID" value="KCZ81024.1"/>
    <property type="molecule type" value="Genomic_DNA"/>
</dbReference>
<sequence>MLDQINLLEIRGIFYNGVDANILSEFKYYHIFDLLINKTQKIRDRYNKIYPFLTGIRKKITEWKNKKLENPFEELSLSK</sequence>
<organism evidence="1 2">
    <name type="scientific">Anncaliia algerae PRA339</name>
    <dbReference type="NCBI Taxonomy" id="1288291"/>
    <lineage>
        <taxon>Eukaryota</taxon>
        <taxon>Fungi</taxon>
        <taxon>Fungi incertae sedis</taxon>
        <taxon>Microsporidia</taxon>
        <taxon>Tubulinosematoidea</taxon>
        <taxon>Tubulinosematidae</taxon>
        <taxon>Anncaliia</taxon>
    </lineage>
</organism>
<accession>A0A059F210</accession>
<dbReference type="AlphaFoldDB" id="A0A059F210"/>